<dbReference type="HOGENOM" id="CLU_079442_0_0_1"/>
<protein>
    <submittedName>
        <fullName evidence="2">Uncharacterized protein</fullName>
    </submittedName>
</protein>
<feature type="compositionally biased region" description="Basic and acidic residues" evidence="1">
    <location>
        <begin position="101"/>
        <end position="114"/>
    </location>
</feature>
<gene>
    <name evidence="2" type="ORF">M422DRAFT_254062</name>
</gene>
<sequence>MGEAIQREKKVGGTPKRRVSGSKAEEENRPEVFDRLGFVEANLDTLKQTIGELCDLTRVQVLSQLLTYRLFEANSAIRPPGFQEQLEVYRQSVTKIFGMDHLGEDEGKSEVIRDEGEEDASGEEDGETGLADETLGRGEEMEDDGEVAPGGMESDKESEEGSETKGERATPKNKTADSSTIESEESGETSETTSGEEESGGESEENGNYLPVKEKKSGKGVTKD</sequence>
<feature type="region of interest" description="Disordered" evidence="1">
    <location>
        <begin position="100"/>
        <end position="224"/>
    </location>
</feature>
<accession>A0A0C9V6K6</accession>
<evidence type="ECO:0000256" key="1">
    <source>
        <dbReference type="SAM" id="MobiDB-lite"/>
    </source>
</evidence>
<organism evidence="2 3">
    <name type="scientific">Sphaerobolus stellatus (strain SS14)</name>
    <dbReference type="NCBI Taxonomy" id="990650"/>
    <lineage>
        <taxon>Eukaryota</taxon>
        <taxon>Fungi</taxon>
        <taxon>Dikarya</taxon>
        <taxon>Basidiomycota</taxon>
        <taxon>Agaricomycotina</taxon>
        <taxon>Agaricomycetes</taxon>
        <taxon>Phallomycetidae</taxon>
        <taxon>Geastrales</taxon>
        <taxon>Sphaerobolaceae</taxon>
        <taxon>Sphaerobolus</taxon>
    </lineage>
</organism>
<evidence type="ECO:0000313" key="2">
    <source>
        <dbReference type="EMBL" id="KIJ42619.1"/>
    </source>
</evidence>
<proteinExistence type="predicted"/>
<name>A0A0C9V6K6_SPHS4</name>
<evidence type="ECO:0000313" key="3">
    <source>
        <dbReference type="Proteomes" id="UP000054279"/>
    </source>
</evidence>
<keyword evidence="3" id="KW-1185">Reference proteome</keyword>
<feature type="compositionally biased region" description="Acidic residues" evidence="1">
    <location>
        <begin position="182"/>
        <end position="205"/>
    </location>
</feature>
<feature type="compositionally biased region" description="Basic and acidic residues" evidence="1">
    <location>
        <begin position="212"/>
        <end position="224"/>
    </location>
</feature>
<feature type="compositionally biased region" description="Acidic residues" evidence="1">
    <location>
        <begin position="115"/>
        <end position="127"/>
    </location>
</feature>
<feature type="region of interest" description="Disordered" evidence="1">
    <location>
        <begin position="1"/>
        <end position="28"/>
    </location>
</feature>
<dbReference type="EMBL" id="KN837128">
    <property type="protein sequence ID" value="KIJ42619.1"/>
    <property type="molecule type" value="Genomic_DNA"/>
</dbReference>
<reference evidence="2 3" key="1">
    <citation type="submission" date="2014-06" db="EMBL/GenBank/DDBJ databases">
        <title>Evolutionary Origins and Diversification of the Mycorrhizal Mutualists.</title>
        <authorList>
            <consortium name="DOE Joint Genome Institute"/>
            <consortium name="Mycorrhizal Genomics Consortium"/>
            <person name="Kohler A."/>
            <person name="Kuo A."/>
            <person name="Nagy L.G."/>
            <person name="Floudas D."/>
            <person name="Copeland A."/>
            <person name="Barry K.W."/>
            <person name="Cichocki N."/>
            <person name="Veneault-Fourrey C."/>
            <person name="LaButti K."/>
            <person name="Lindquist E.A."/>
            <person name="Lipzen A."/>
            <person name="Lundell T."/>
            <person name="Morin E."/>
            <person name="Murat C."/>
            <person name="Riley R."/>
            <person name="Ohm R."/>
            <person name="Sun H."/>
            <person name="Tunlid A."/>
            <person name="Henrissat B."/>
            <person name="Grigoriev I.V."/>
            <person name="Hibbett D.S."/>
            <person name="Martin F."/>
        </authorList>
    </citation>
    <scope>NUCLEOTIDE SEQUENCE [LARGE SCALE GENOMIC DNA]</scope>
    <source>
        <strain evidence="2 3">SS14</strain>
    </source>
</reference>
<feature type="compositionally biased region" description="Basic and acidic residues" evidence="1">
    <location>
        <begin position="1"/>
        <end position="11"/>
    </location>
</feature>
<dbReference type="Proteomes" id="UP000054279">
    <property type="component" value="Unassembled WGS sequence"/>
</dbReference>
<dbReference type="AlphaFoldDB" id="A0A0C9V6K6"/>